<proteinExistence type="predicted"/>
<dbReference type="RefSeq" id="WP_046277288.1">
    <property type="nucleotide sequence ID" value="NZ_LATL02000011.1"/>
</dbReference>
<dbReference type="PROSITE" id="PS51257">
    <property type="entry name" value="PROKAR_LIPOPROTEIN"/>
    <property type="match status" value="1"/>
</dbReference>
<feature type="signal peptide" evidence="1">
    <location>
        <begin position="1"/>
        <end position="19"/>
    </location>
</feature>
<sequence length="651" mass="71519">MIYKTIALVVLTFLASSCASEEIFRQNIFPNSESNLSQNNPGLNSAMANYPPQREVFPPVSEAEGGVINVKDYGAKGDGITDDTEAFKQAISRDEIANGSKIIYVPNGTYIVSDTIEWPKGAHGGLYYKRTTLLGETREGSIIRLKDNADNFSSGESKPVLDTKDNRANAFRNRIENLTVHVGSGNKNAIGIKMNSNNGGGVFNVAIISGDGQGAQGLNLTSAEVGPLLIKNVFVEGFDQGILVGGGTTNSITMENITLTQQNKVGIEQVMQVLTIRNLKSINQVPVLLVKEHNATLTLIGGEFQGLGGDNQAAIETRYRDNGQATDGEKQSISTYLFDIKQTGYQNTAQVYSCETGEVETLQGEIEQWMCRSPIVNLSTQTQMLSIPVEETPYIEHDLNNIAVVEGNSGEDIQAAIDTPGVQTVFLPNRSYQVNQPILIRGTVKKIIGMRAKFTRDSVDPVFRFEEGDEPIVVMERMEGPSIEHNANRTLVIQRSWITSYQNTTEGKGNVFFEDVVSESVQIQNQKAWARSLNVEGVPLESESKILNDGGQLWILGLKTEKPGTILETKNQGLTVVQGGFIYVNSDIPDLNPPQAQYINDQSKVAILTRSYIPSATGYEVLIREIQGDQNKDFINTRRRNMGYSFLYLGY</sequence>
<dbReference type="InterPro" id="IPR024535">
    <property type="entry name" value="RHGA/B-epi-like_pectate_lyase"/>
</dbReference>
<organism evidence="3 4">
    <name type="scientific">Limnoraphis robusta CS-951</name>
    <dbReference type="NCBI Taxonomy" id="1637645"/>
    <lineage>
        <taxon>Bacteria</taxon>
        <taxon>Bacillati</taxon>
        <taxon>Cyanobacteriota</taxon>
        <taxon>Cyanophyceae</taxon>
        <taxon>Oscillatoriophycideae</taxon>
        <taxon>Oscillatoriales</taxon>
        <taxon>Sirenicapillariaceae</taxon>
        <taxon>Limnoraphis</taxon>
    </lineage>
</organism>
<gene>
    <name evidence="3" type="ORF">WN50_04370</name>
</gene>
<name>A0A0F5YKQ9_9CYAN</name>
<dbReference type="AlphaFoldDB" id="A0A0F5YKQ9"/>
<protein>
    <recommendedName>
        <fullName evidence="2">Rhamnogalacturonase A/B/Epimerase-like pectate lyase domain-containing protein</fullName>
    </recommendedName>
</protein>
<dbReference type="OrthoDB" id="9757799at2"/>
<dbReference type="InterPro" id="IPR011050">
    <property type="entry name" value="Pectin_lyase_fold/virulence"/>
</dbReference>
<accession>A0A0F5YKQ9</accession>
<dbReference type="InterPro" id="IPR012334">
    <property type="entry name" value="Pectin_lyas_fold"/>
</dbReference>
<dbReference type="Pfam" id="PF12708">
    <property type="entry name" value="Pect-lyase_RHGA_epim"/>
    <property type="match status" value="1"/>
</dbReference>
<dbReference type="Gene3D" id="2.160.20.10">
    <property type="entry name" value="Single-stranded right-handed beta-helix, Pectin lyase-like"/>
    <property type="match status" value="1"/>
</dbReference>
<comment type="caution">
    <text evidence="3">The sequence shown here is derived from an EMBL/GenBank/DDBJ whole genome shotgun (WGS) entry which is preliminary data.</text>
</comment>
<feature type="domain" description="Rhamnogalacturonase A/B/Epimerase-like pectate lyase" evidence="2">
    <location>
        <begin position="68"/>
        <end position="280"/>
    </location>
</feature>
<evidence type="ECO:0000313" key="3">
    <source>
        <dbReference type="EMBL" id="KKD39237.1"/>
    </source>
</evidence>
<evidence type="ECO:0000256" key="1">
    <source>
        <dbReference type="SAM" id="SignalP"/>
    </source>
</evidence>
<keyword evidence="1" id="KW-0732">Signal</keyword>
<reference evidence="3 4" key="1">
    <citation type="submission" date="2015-06" db="EMBL/GenBank/DDBJ databases">
        <title>Draft genome assembly of filamentous brackish cyanobacterium Limnoraphis robusta strain CS-951.</title>
        <authorList>
            <person name="Willis A."/>
            <person name="Parks M."/>
            <person name="Burford M.A."/>
        </authorList>
    </citation>
    <scope>NUCLEOTIDE SEQUENCE [LARGE SCALE GENOMIC DNA]</scope>
    <source>
        <strain evidence="3 4">CS-951</strain>
    </source>
</reference>
<evidence type="ECO:0000259" key="2">
    <source>
        <dbReference type="Pfam" id="PF12708"/>
    </source>
</evidence>
<evidence type="ECO:0000313" key="4">
    <source>
        <dbReference type="Proteomes" id="UP000033607"/>
    </source>
</evidence>
<feature type="chain" id="PRO_5002497774" description="Rhamnogalacturonase A/B/Epimerase-like pectate lyase domain-containing protein" evidence="1">
    <location>
        <begin position="20"/>
        <end position="651"/>
    </location>
</feature>
<dbReference type="Proteomes" id="UP000033607">
    <property type="component" value="Unassembled WGS sequence"/>
</dbReference>
<dbReference type="EMBL" id="LATL02000011">
    <property type="protein sequence ID" value="KKD39237.1"/>
    <property type="molecule type" value="Genomic_DNA"/>
</dbReference>
<dbReference type="SUPFAM" id="SSF51126">
    <property type="entry name" value="Pectin lyase-like"/>
    <property type="match status" value="1"/>
</dbReference>